<dbReference type="RefSeq" id="WP_126724030.1">
    <property type="nucleotide sequence ID" value="NZ_RYZH01000005.1"/>
</dbReference>
<dbReference type="AlphaFoldDB" id="A0A432MPL2"/>
<evidence type="ECO:0000313" key="2">
    <source>
        <dbReference type="Proteomes" id="UP000280296"/>
    </source>
</evidence>
<name>A0A432MPL2_9BACT</name>
<reference evidence="1 2" key="2">
    <citation type="submission" date="2019-01" db="EMBL/GenBank/DDBJ databases">
        <title>Tautonia sociabilis, a novel thermotolerant planctomycete of Isosphaeraceae family, isolated from a 4000 m deep subterranean habitat.</title>
        <authorList>
            <person name="Kovaleva O.L."/>
            <person name="Elcheninov A.G."/>
            <person name="Van Heerden E."/>
            <person name="Toshchakov S.V."/>
            <person name="Novikov A."/>
            <person name="Bonch-Osmolovskaya E.A."/>
            <person name="Kublanov I.V."/>
        </authorList>
    </citation>
    <scope>NUCLEOTIDE SEQUENCE [LARGE SCALE GENOMIC DNA]</scope>
    <source>
        <strain evidence="1 2">GM2012</strain>
    </source>
</reference>
<dbReference type="OrthoDB" id="270772at2"/>
<protein>
    <submittedName>
        <fullName evidence="1">HAMP domain-containing histidine kinase</fullName>
    </submittedName>
</protein>
<dbReference type="GO" id="GO:0016301">
    <property type="term" value="F:kinase activity"/>
    <property type="evidence" value="ECO:0007669"/>
    <property type="project" value="UniProtKB-KW"/>
</dbReference>
<reference evidence="1 2" key="1">
    <citation type="submission" date="2018-12" db="EMBL/GenBank/DDBJ databases">
        <authorList>
            <person name="Toschakov S.V."/>
        </authorList>
    </citation>
    <scope>NUCLEOTIDE SEQUENCE [LARGE SCALE GENOMIC DNA]</scope>
    <source>
        <strain evidence="1 2">GM2012</strain>
    </source>
</reference>
<gene>
    <name evidence="1" type="ORF">TsocGM_04045</name>
</gene>
<evidence type="ECO:0000313" key="1">
    <source>
        <dbReference type="EMBL" id="RUL89036.1"/>
    </source>
</evidence>
<keyword evidence="1" id="KW-0808">Transferase</keyword>
<organism evidence="1 2">
    <name type="scientific">Tautonia sociabilis</name>
    <dbReference type="NCBI Taxonomy" id="2080755"/>
    <lineage>
        <taxon>Bacteria</taxon>
        <taxon>Pseudomonadati</taxon>
        <taxon>Planctomycetota</taxon>
        <taxon>Planctomycetia</taxon>
        <taxon>Isosphaerales</taxon>
        <taxon>Isosphaeraceae</taxon>
        <taxon>Tautonia</taxon>
    </lineage>
</organism>
<dbReference type="EMBL" id="RYZH01000005">
    <property type="protein sequence ID" value="RUL89036.1"/>
    <property type="molecule type" value="Genomic_DNA"/>
</dbReference>
<accession>A0A432MPL2</accession>
<comment type="caution">
    <text evidence="1">The sequence shown here is derived from an EMBL/GenBank/DDBJ whole genome shotgun (WGS) entry which is preliminary data.</text>
</comment>
<keyword evidence="2" id="KW-1185">Reference proteome</keyword>
<sequence length="222" mass="24549">MMGTAGQVDGLAGALLRCVDEPEQVAVIHSLLDRYCHRLRNRLNSMKLSLYLARRLSGGGGLLDWDRAEAASRSIEGLIDQLQQFCTPLTPVPSPGDLGDWLRDRLPSWRQLLAPRPIRLVAEGTDEPLPVTFDWIRLGQGLDGLVAAWAHCAPEEASLRLCWGRDSDRIVLRFEAEAWLARPDGEVESLALPLLARVMRAHRGSLALLDESSAIELSWPSS</sequence>
<dbReference type="Proteomes" id="UP000280296">
    <property type="component" value="Unassembled WGS sequence"/>
</dbReference>
<keyword evidence="1" id="KW-0418">Kinase</keyword>
<proteinExistence type="predicted"/>